<comment type="caution">
    <text evidence="3">The sequence shown here is derived from an EMBL/GenBank/DDBJ whole genome shotgun (WGS) entry which is preliminary data.</text>
</comment>
<reference evidence="3 4" key="1">
    <citation type="submission" date="2018-01" db="EMBL/GenBank/DDBJ databases">
        <title>Whole genome analyses suggest that Burkholderia sensu lato contains two further novel genera in the rhizoxinica-symbiotica group Mycetohabitans gen. nov., and Trinickia gen. nov.: implications for the evolution of diazotrophy and nodulation in the Burkholderiaceae.</title>
        <authorList>
            <person name="Estrada-de los Santos P."/>
            <person name="Palmer M."/>
            <person name="Chavez-Ramirez B."/>
            <person name="Beukes C."/>
            <person name="Steenkamp E.T."/>
            <person name="Hirsch A.M."/>
            <person name="Manyaka P."/>
            <person name="Maluk M."/>
            <person name="Lafos M."/>
            <person name="Crook M."/>
            <person name="Gross E."/>
            <person name="Simon M.F."/>
            <person name="Bueno dos Reis Junior F."/>
            <person name="Poole P.S."/>
            <person name="Venter S.N."/>
            <person name="James E.K."/>
        </authorList>
    </citation>
    <scope>NUCLEOTIDE SEQUENCE [LARGE SCALE GENOMIC DNA]</scope>
    <source>
        <strain evidence="3 4">JPY 581</strain>
    </source>
</reference>
<dbReference type="OrthoDB" id="9793561at2"/>
<dbReference type="STRING" id="863227.GCA_000373005_00117"/>
<dbReference type="Pfam" id="PF09694">
    <property type="entry name" value="Gcw_chp"/>
    <property type="match status" value="1"/>
</dbReference>
<dbReference type="Proteomes" id="UP000235777">
    <property type="component" value="Unassembled WGS sequence"/>
</dbReference>
<dbReference type="AlphaFoldDB" id="A0A2N7X8T8"/>
<keyword evidence="4" id="KW-1185">Reference proteome</keyword>
<feature type="signal peptide" evidence="2">
    <location>
        <begin position="1"/>
        <end position="32"/>
    </location>
</feature>
<feature type="region of interest" description="Disordered" evidence="1">
    <location>
        <begin position="67"/>
        <end position="87"/>
    </location>
</feature>
<gene>
    <name evidence="3" type="ORF">C0Z20_05100</name>
</gene>
<evidence type="ECO:0000313" key="3">
    <source>
        <dbReference type="EMBL" id="PMS38163.1"/>
    </source>
</evidence>
<evidence type="ECO:0000313" key="4">
    <source>
        <dbReference type="Proteomes" id="UP000235777"/>
    </source>
</evidence>
<name>A0A2N7X8T8_9BURK</name>
<evidence type="ECO:0000256" key="1">
    <source>
        <dbReference type="SAM" id="MobiDB-lite"/>
    </source>
</evidence>
<protein>
    <submittedName>
        <fullName evidence="3">Choline dehydrogenase</fullName>
    </submittedName>
</protein>
<feature type="chain" id="PRO_5014834649" evidence="2">
    <location>
        <begin position="33"/>
        <end position="328"/>
    </location>
</feature>
<dbReference type="NCBIfam" id="TIGR02001">
    <property type="entry name" value="gcw_chp"/>
    <property type="match status" value="1"/>
</dbReference>
<keyword evidence="2" id="KW-0732">Signal</keyword>
<dbReference type="EMBL" id="PNYC01000002">
    <property type="protein sequence ID" value="PMS38163.1"/>
    <property type="molecule type" value="Genomic_DNA"/>
</dbReference>
<organism evidence="3 4">
    <name type="scientific">Trinickia symbiotica</name>
    <dbReference type="NCBI Taxonomy" id="863227"/>
    <lineage>
        <taxon>Bacteria</taxon>
        <taxon>Pseudomonadati</taxon>
        <taxon>Pseudomonadota</taxon>
        <taxon>Betaproteobacteria</taxon>
        <taxon>Burkholderiales</taxon>
        <taxon>Burkholderiaceae</taxon>
        <taxon>Trinickia</taxon>
    </lineage>
</organism>
<accession>A0A2N7X8T8</accession>
<evidence type="ECO:0000256" key="2">
    <source>
        <dbReference type="SAM" id="SignalP"/>
    </source>
</evidence>
<proteinExistence type="predicted"/>
<sequence>MDHLNGKSRQLGTAISCAALCLGSLYAASAFAQASASPGAGAGARGAADTANSANTANSSSAASVAPATTAAVDPPTPASAPASASAPAASPLTANVTLASQYVSRGFRQTWGKPAIQGGFDYTHSSGLFAGTWLSTVSSKFIEGGTVEWDLYGGYGGSLGDLTYTGTVYYYVYPGARMEASATNYNYGEFVAALTYKWFTARYWLTYTPNYFGYDSQSLGIGNDKGSRGSGYLDLNTNIDLTHGFSLLLHYGWERVQNFSAYNWQDGKVAVSKTFDGGWTLTGAVTKAWGATNVYDHYTTGARDSAGNIAVSNPLRTTFFATLTKTF</sequence>
<dbReference type="InterPro" id="IPR010239">
    <property type="entry name" value="CHP02001"/>
</dbReference>